<dbReference type="GO" id="GO:0003735">
    <property type="term" value="F:structural constituent of ribosome"/>
    <property type="evidence" value="ECO:0007669"/>
    <property type="project" value="InterPro"/>
</dbReference>
<accession>A0A1X9RPV2</accession>
<keyword evidence="5" id="KW-0150">Chloroplast</keyword>
<dbReference type="AlphaFoldDB" id="A0A1X9RPV2"/>
<organism evidence="5">
    <name type="scientific">Avrainvillea mazei</name>
    <dbReference type="NCBI Taxonomy" id="381412"/>
    <lineage>
        <taxon>Eukaryota</taxon>
        <taxon>Viridiplantae</taxon>
        <taxon>Chlorophyta</taxon>
        <taxon>core chlorophytes</taxon>
        <taxon>Ulvophyceae</taxon>
        <taxon>TCBD clade</taxon>
        <taxon>Bryopsidales</taxon>
        <taxon>Halimedineae</taxon>
        <taxon>Dichotomosiphonaceae</taxon>
        <taxon>Avrainvillea</taxon>
    </lineage>
</organism>
<name>A0A1X9RPV2_9CHLO</name>
<dbReference type="EMBL" id="KY509313">
    <property type="protein sequence ID" value="ARQ82175.1"/>
    <property type="molecule type" value="Genomic_DNA"/>
</dbReference>
<dbReference type="InterPro" id="IPR023591">
    <property type="entry name" value="Ribosomal_uS2_flav_dom_sf"/>
</dbReference>
<evidence type="ECO:0000313" key="5">
    <source>
        <dbReference type="EMBL" id="ARQ82175.1"/>
    </source>
</evidence>
<evidence type="ECO:0000256" key="1">
    <source>
        <dbReference type="ARBA" id="ARBA00006242"/>
    </source>
</evidence>
<comment type="similarity">
    <text evidence="1 4">Belongs to the universal ribosomal protein uS2 family.</text>
</comment>
<evidence type="ECO:0000256" key="2">
    <source>
        <dbReference type="ARBA" id="ARBA00022980"/>
    </source>
</evidence>
<proteinExistence type="inferred from homology"/>
<dbReference type="Gene3D" id="3.40.50.10490">
    <property type="entry name" value="Glucose-6-phosphate isomerase like protein, domain 1"/>
    <property type="match status" value="1"/>
</dbReference>
<keyword evidence="3 4" id="KW-0687">Ribonucleoprotein</keyword>
<dbReference type="GO" id="GO:0009507">
    <property type="term" value="C:chloroplast"/>
    <property type="evidence" value="ECO:0007669"/>
    <property type="project" value="UniProtKB-SubCell"/>
</dbReference>
<dbReference type="InterPro" id="IPR018130">
    <property type="entry name" value="Ribosomal_uS2_CS"/>
</dbReference>
<comment type="subcellular location">
    <subcellularLocation>
        <location evidence="4">Plastid</location>
        <location evidence="4">Chloroplast</location>
    </subcellularLocation>
</comment>
<dbReference type="PRINTS" id="PR00395">
    <property type="entry name" value="RIBOSOMALS2"/>
</dbReference>
<dbReference type="SUPFAM" id="SSF52313">
    <property type="entry name" value="Ribosomal protein S2"/>
    <property type="match status" value="1"/>
</dbReference>
<dbReference type="Gene3D" id="1.10.287.610">
    <property type="entry name" value="Helix hairpin bin"/>
    <property type="match status" value="1"/>
</dbReference>
<protein>
    <recommendedName>
        <fullName evidence="4">Small ribosomal subunit protein uS2c</fullName>
    </recommendedName>
</protein>
<dbReference type="InterPro" id="IPR001865">
    <property type="entry name" value="Ribosomal_uS2"/>
</dbReference>
<keyword evidence="2 4" id="KW-0689">Ribosomal protein</keyword>
<dbReference type="InterPro" id="IPR005706">
    <property type="entry name" value="Ribosomal_uS2_bac/mit/plastid"/>
</dbReference>
<keyword evidence="5" id="KW-0934">Plastid</keyword>
<evidence type="ECO:0000256" key="3">
    <source>
        <dbReference type="ARBA" id="ARBA00023274"/>
    </source>
</evidence>
<dbReference type="PANTHER" id="PTHR12534:SF0">
    <property type="entry name" value="SMALL RIBOSOMAL SUBUNIT PROTEIN US2M"/>
    <property type="match status" value="1"/>
</dbReference>
<evidence type="ECO:0000256" key="4">
    <source>
        <dbReference type="HAMAP-Rule" id="MF_00291"/>
    </source>
</evidence>
<dbReference type="HAMAP" id="MF_00291_B">
    <property type="entry name" value="Ribosomal_uS2_B"/>
    <property type="match status" value="1"/>
</dbReference>
<reference evidence="5" key="1">
    <citation type="journal article" date="2017" name="J. Phycol.">
        <title>Phylogenetic position of the coral symbiont Ostreobium (Ulvophyceae) inferred from chloroplast genome data.</title>
        <authorList>
            <person name="Verbruggen H."/>
            <person name="Marcelino V.R."/>
            <person name="Guiry M.D."/>
            <person name="Cremen M.C."/>
            <person name="Jackson C.J."/>
        </authorList>
    </citation>
    <scope>NUCLEOTIDE SEQUENCE</scope>
</reference>
<geneLocation type="chloroplast" evidence="5"/>
<dbReference type="PROSITE" id="PS00962">
    <property type="entry name" value="RIBOSOMAL_S2_1"/>
    <property type="match status" value="1"/>
</dbReference>
<dbReference type="NCBIfam" id="TIGR01011">
    <property type="entry name" value="rpsB_bact"/>
    <property type="match status" value="1"/>
</dbReference>
<dbReference type="CDD" id="cd01425">
    <property type="entry name" value="RPS2"/>
    <property type="match status" value="1"/>
</dbReference>
<dbReference type="Pfam" id="PF00318">
    <property type="entry name" value="Ribosomal_S2"/>
    <property type="match status" value="1"/>
</dbReference>
<sequence length="234" mass="27179">MRLTIEKMVKAGVHFGHSKSEQNPRMSPYIYTEKNNIQIIDIIQTYFYIKKTSRFLFESCSKGKRVLFVGTNKYISRLIKKIANESDSWYVNKRWLGGLLTNWKTLQNSIKKLRELDWLEKKGSLLSLSKKETSRLKKKKNRLTKYFGGLKTMFNLPDIIVIAGQFKELNAIKESKILNITLITIVDTNCDPDLSDFFIPANDDSITSLDLIFNEFTDAIKEGKKAFLKMKMLK</sequence>
<gene>
    <name evidence="4 5" type="primary">rps2</name>
</gene>
<dbReference type="GO" id="GO:0006412">
    <property type="term" value="P:translation"/>
    <property type="evidence" value="ECO:0007669"/>
    <property type="project" value="UniProtKB-UniRule"/>
</dbReference>
<dbReference type="GO" id="GO:0005763">
    <property type="term" value="C:mitochondrial small ribosomal subunit"/>
    <property type="evidence" value="ECO:0007669"/>
    <property type="project" value="TreeGrafter"/>
</dbReference>
<dbReference type="PANTHER" id="PTHR12534">
    <property type="entry name" value="30S RIBOSOMAL PROTEIN S2 PROKARYOTIC AND ORGANELLAR"/>
    <property type="match status" value="1"/>
</dbReference>